<feature type="domain" description="DNA methylase N-4/N-6" evidence="4">
    <location>
        <begin position="34"/>
        <end position="109"/>
    </location>
</feature>
<keyword evidence="2 5" id="KW-0808">Transferase</keyword>
<dbReference type="AlphaFoldDB" id="A0A5R8QIT4"/>
<keyword evidence="3" id="KW-0680">Restriction system</keyword>
<dbReference type="InterPro" id="IPR002941">
    <property type="entry name" value="DNA_methylase_N4/N6"/>
</dbReference>
<evidence type="ECO:0000259" key="4">
    <source>
        <dbReference type="Pfam" id="PF01555"/>
    </source>
</evidence>
<accession>A0A5R8QIT4</accession>
<dbReference type="Proteomes" id="UP000306912">
    <property type="component" value="Unassembled WGS sequence"/>
</dbReference>
<evidence type="ECO:0000313" key="6">
    <source>
        <dbReference type="Proteomes" id="UP000306912"/>
    </source>
</evidence>
<comment type="caution">
    <text evidence="5">The sequence shown here is derived from an EMBL/GenBank/DDBJ whole genome shotgun (WGS) entry which is preliminary data.</text>
</comment>
<name>A0A5R8QIT4_9FIRM</name>
<dbReference type="Gene3D" id="3.40.50.150">
    <property type="entry name" value="Vaccinia Virus protein VP39"/>
    <property type="match status" value="1"/>
</dbReference>
<sequence length="126" mass="14366">MKNHFVLSFADYKAKHECIQYGWKKGAAHKFYGPKNASTVFNYSKPVKSLLHPTMKPLELVKELLQHSTLKGDVVLDPCGGSGTTMLAAEELGRMCYMIEIDPEYIKSIINRYLHFYPDAKIEILL</sequence>
<evidence type="ECO:0000256" key="1">
    <source>
        <dbReference type="ARBA" id="ARBA00022603"/>
    </source>
</evidence>
<organism evidence="5 6">
    <name type="scientific">Culicoidibacter larvae</name>
    <dbReference type="NCBI Taxonomy" id="2579976"/>
    <lineage>
        <taxon>Bacteria</taxon>
        <taxon>Bacillati</taxon>
        <taxon>Bacillota</taxon>
        <taxon>Culicoidibacteria</taxon>
        <taxon>Culicoidibacterales</taxon>
        <taxon>Culicoidibacteraceae</taxon>
        <taxon>Culicoidibacter</taxon>
    </lineage>
</organism>
<evidence type="ECO:0000313" key="5">
    <source>
        <dbReference type="EMBL" id="TLG77363.1"/>
    </source>
</evidence>
<gene>
    <name evidence="5" type="ORF">FEZ08_01720</name>
</gene>
<reference evidence="5 6" key="1">
    <citation type="submission" date="2019-05" db="EMBL/GenBank/DDBJ databases">
        <title>Culicoidintestinum kansasii gen. nov., sp. nov. from the gastrointestinal tract of the biting midge, Culicoides sonorensis.</title>
        <authorList>
            <person name="Neupane S."/>
            <person name="Ghosh A."/>
            <person name="Gunther S."/>
            <person name="Martin K."/>
            <person name="Zurek L."/>
        </authorList>
    </citation>
    <scope>NUCLEOTIDE SEQUENCE [LARGE SCALE GENOMIC DNA]</scope>
    <source>
        <strain evidence="5 6">CS-1</strain>
    </source>
</reference>
<evidence type="ECO:0000256" key="3">
    <source>
        <dbReference type="ARBA" id="ARBA00022747"/>
    </source>
</evidence>
<dbReference type="Pfam" id="PF01555">
    <property type="entry name" value="N6_N4_Mtase"/>
    <property type="match status" value="1"/>
</dbReference>
<dbReference type="InterPro" id="IPR001091">
    <property type="entry name" value="RM_Methyltransferase"/>
</dbReference>
<dbReference type="EMBL" id="VBWP01000001">
    <property type="protein sequence ID" value="TLG77363.1"/>
    <property type="molecule type" value="Genomic_DNA"/>
</dbReference>
<keyword evidence="6" id="KW-1185">Reference proteome</keyword>
<evidence type="ECO:0000256" key="2">
    <source>
        <dbReference type="ARBA" id="ARBA00022679"/>
    </source>
</evidence>
<dbReference type="OrthoDB" id="9800801at2"/>
<dbReference type="PRINTS" id="PR00508">
    <property type="entry name" value="S21N4MTFRASE"/>
</dbReference>
<dbReference type="SUPFAM" id="SSF53335">
    <property type="entry name" value="S-adenosyl-L-methionine-dependent methyltransferases"/>
    <property type="match status" value="1"/>
</dbReference>
<dbReference type="GO" id="GO:0003677">
    <property type="term" value="F:DNA binding"/>
    <property type="evidence" value="ECO:0007669"/>
    <property type="project" value="InterPro"/>
</dbReference>
<protein>
    <submittedName>
        <fullName evidence="5">Site-specific DNA-methyltransferase</fullName>
    </submittedName>
</protein>
<dbReference type="GO" id="GO:0009307">
    <property type="term" value="P:DNA restriction-modification system"/>
    <property type="evidence" value="ECO:0007669"/>
    <property type="project" value="UniProtKB-KW"/>
</dbReference>
<keyword evidence="1 5" id="KW-0489">Methyltransferase</keyword>
<proteinExistence type="predicted"/>
<dbReference type="InterPro" id="IPR029063">
    <property type="entry name" value="SAM-dependent_MTases_sf"/>
</dbReference>
<dbReference type="InParanoid" id="A0A5R8QIT4"/>
<dbReference type="GO" id="GO:0032259">
    <property type="term" value="P:methylation"/>
    <property type="evidence" value="ECO:0007669"/>
    <property type="project" value="UniProtKB-KW"/>
</dbReference>
<dbReference type="GO" id="GO:0008170">
    <property type="term" value="F:N-methyltransferase activity"/>
    <property type="evidence" value="ECO:0007669"/>
    <property type="project" value="InterPro"/>
</dbReference>